<accession>A0A1Y2FX29</accession>
<evidence type="ECO:0000313" key="3">
    <source>
        <dbReference type="Proteomes" id="UP000193685"/>
    </source>
</evidence>
<dbReference type="SUPFAM" id="SSF46942">
    <property type="entry name" value="Elongation factor TFIIS domain 2"/>
    <property type="match status" value="1"/>
</dbReference>
<dbReference type="SMART" id="SM00510">
    <property type="entry name" value="TFS2M"/>
    <property type="match status" value="1"/>
</dbReference>
<dbReference type="OrthoDB" id="44867at2759"/>
<dbReference type="RefSeq" id="XP_040728231.1">
    <property type="nucleotide sequence ID" value="XM_040868419.1"/>
</dbReference>
<reference evidence="2 3" key="1">
    <citation type="submission" date="2016-07" db="EMBL/GenBank/DDBJ databases">
        <title>Pervasive Adenine N6-methylation of Active Genes in Fungi.</title>
        <authorList>
            <consortium name="DOE Joint Genome Institute"/>
            <person name="Mondo S.J."/>
            <person name="Dannebaum R.O."/>
            <person name="Kuo R.C."/>
            <person name="Labutti K."/>
            <person name="Haridas S."/>
            <person name="Kuo A."/>
            <person name="Salamov A."/>
            <person name="Ahrendt S.R."/>
            <person name="Lipzen A."/>
            <person name="Sullivan W."/>
            <person name="Andreopoulos W.B."/>
            <person name="Clum A."/>
            <person name="Lindquist E."/>
            <person name="Daum C."/>
            <person name="Ramamoorthy G.K."/>
            <person name="Gryganskyi A."/>
            <person name="Culley D."/>
            <person name="Magnuson J.K."/>
            <person name="James T.Y."/>
            <person name="O'Malley M.A."/>
            <person name="Stajich J.E."/>
            <person name="Spatafora J.W."/>
            <person name="Visel A."/>
            <person name="Grigoriev I.V."/>
        </authorList>
    </citation>
    <scope>NUCLEOTIDE SEQUENCE [LARGE SCALE GENOMIC DNA]</scope>
    <source>
        <strain evidence="2 3">12-1054</strain>
    </source>
</reference>
<dbReference type="GeneID" id="63785018"/>
<keyword evidence="3" id="KW-1185">Reference proteome</keyword>
<dbReference type="Proteomes" id="UP000193685">
    <property type="component" value="Unassembled WGS sequence"/>
</dbReference>
<dbReference type="EMBL" id="MCFI01000001">
    <property type="protein sequence ID" value="ORY87736.1"/>
    <property type="molecule type" value="Genomic_DNA"/>
</dbReference>
<dbReference type="GO" id="GO:0006351">
    <property type="term" value="P:DNA-templated transcription"/>
    <property type="evidence" value="ECO:0007669"/>
    <property type="project" value="InterPro"/>
</dbReference>
<name>A0A1Y2FX29_PROLT</name>
<proteinExistence type="predicted"/>
<evidence type="ECO:0000313" key="2">
    <source>
        <dbReference type="EMBL" id="ORY87736.1"/>
    </source>
</evidence>
<feature type="domain" description="TFIIS central" evidence="1">
    <location>
        <begin position="1"/>
        <end position="105"/>
    </location>
</feature>
<dbReference type="AlphaFoldDB" id="A0A1Y2FX29"/>
<dbReference type="InterPro" id="IPR003618">
    <property type="entry name" value="TFIIS_cen_dom"/>
</dbReference>
<dbReference type="Gene3D" id="1.10.472.30">
    <property type="entry name" value="Transcription elongation factor S-II, central domain"/>
    <property type="match status" value="1"/>
</dbReference>
<dbReference type="PROSITE" id="PS51321">
    <property type="entry name" value="TFIIS_CENTRAL"/>
    <property type="match status" value="1"/>
</dbReference>
<sequence>MSREACVNLLNKSIQDEPLARQVEKSIAEHAAGDEKQYKDEVRSKAANLKTNPELLNAVKSGQLPAARVAELTPEQMATPEKRAENEAIREEELNKTLAVDTLQPHTLQQDELDEDVGIMHNTGQDGLEFDAPNSGA</sequence>
<dbReference type="Pfam" id="PF07500">
    <property type="entry name" value="TFIIS_M"/>
    <property type="match status" value="1"/>
</dbReference>
<dbReference type="InterPro" id="IPR036575">
    <property type="entry name" value="TFIIS_cen_dom_sf"/>
</dbReference>
<evidence type="ECO:0000259" key="1">
    <source>
        <dbReference type="PROSITE" id="PS51321"/>
    </source>
</evidence>
<organism evidence="2 3">
    <name type="scientific">Protomyces lactucae-debilis</name>
    <dbReference type="NCBI Taxonomy" id="2754530"/>
    <lineage>
        <taxon>Eukaryota</taxon>
        <taxon>Fungi</taxon>
        <taxon>Dikarya</taxon>
        <taxon>Ascomycota</taxon>
        <taxon>Taphrinomycotina</taxon>
        <taxon>Taphrinomycetes</taxon>
        <taxon>Taphrinales</taxon>
        <taxon>Protomycetaceae</taxon>
        <taxon>Protomyces</taxon>
    </lineage>
</organism>
<comment type="caution">
    <text evidence="2">The sequence shown here is derived from an EMBL/GenBank/DDBJ whole genome shotgun (WGS) entry which is preliminary data.</text>
</comment>
<dbReference type="STRING" id="56484.A0A1Y2FX29"/>
<protein>
    <recommendedName>
        <fullName evidence="1">TFIIS central domain-containing protein</fullName>
    </recommendedName>
</protein>
<gene>
    <name evidence="2" type="ORF">BCR37DRAFT_375616</name>
</gene>